<keyword evidence="1" id="KW-0812">Transmembrane</keyword>
<organism evidence="2 3">
    <name type="scientific">Fusobacterium nucleatum subsp. polymorphum</name>
    <name type="common">Fusobacterium polymorphum</name>
    <dbReference type="NCBI Taxonomy" id="76857"/>
    <lineage>
        <taxon>Bacteria</taxon>
        <taxon>Fusobacteriati</taxon>
        <taxon>Fusobacteriota</taxon>
        <taxon>Fusobacteriia</taxon>
        <taxon>Fusobacteriales</taxon>
        <taxon>Fusobacteriaceae</taxon>
        <taxon>Fusobacterium</taxon>
    </lineage>
</organism>
<proteinExistence type="predicted"/>
<keyword evidence="2" id="KW-0808">Transferase</keyword>
<evidence type="ECO:0000313" key="3">
    <source>
        <dbReference type="Proteomes" id="UP000222862"/>
    </source>
</evidence>
<dbReference type="EMBL" id="NJGI01000005">
    <property type="protein sequence ID" value="PGH20474.1"/>
    <property type="molecule type" value="Genomic_DNA"/>
</dbReference>
<keyword evidence="2" id="KW-0418">Kinase</keyword>
<dbReference type="Proteomes" id="UP000222862">
    <property type="component" value="Unassembled WGS sequence"/>
</dbReference>
<protein>
    <submittedName>
        <fullName evidence="2">Histidine kinase</fullName>
    </submittedName>
</protein>
<sequence>MNNTNIENVVLKFVILLILVYNIFRTLTTEYMRLRLVISSLVKYSLFCIVVFKYNI</sequence>
<name>A0A2B7Y8S8_FUSNP</name>
<dbReference type="AlphaFoldDB" id="A0A2B7Y8S8"/>
<comment type="caution">
    <text evidence="2">The sequence shown here is derived from an EMBL/GenBank/DDBJ whole genome shotgun (WGS) entry which is preliminary data.</text>
</comment>
<dbReference type="GO" id="GO:0016301">
    <property type="term" value="F:kinase activity"/>
    <property type="evidence" value="ECO:0007669"/>
    <property type="project" value="UniProtKB-KW"/>
</dbReference>
<evidence type="ECO:0000313" key="2">
    <source>
        <dbReference type="EMBL" id="PGH20474.1"/>
    </source>
</evidence>
<keyword evidence="1" id="KW-1133">Transmembrane helix</keyword>
<keyword evidence="1" id="KW-0472">Membrane</keyword>
<gene>
    <name evidence="2" type="ORF">RN96_09750</name>
</gene>
<accession>A0A2B7Y8S8</accession>
<evidence type="ECO:0000256" key="1">
    <source>
        <dbReference type="SAM" id="Phobius"/>
    </source>
</evidence>
<feature type="transmembrane region" description="Helical" evidence="1">
    <location>
        <begin position="36"/>
        <end position="54"/>
    </location>
</feature>
<feature type="transmembrane region" description="Helical" evidence="1">
    <location>
        <begin position="6"/>
        <end position="24"/>
    </location>
</feature>
<reference evidence="2 3" key="1">
    <citation type="submission" date="2017-06" db="EMBL/GenBank/DDBJ databases">
        <title>Genome sequencing of Fusobacterium nucleatum subsp. polymorphum KCOM 1232 (=ChDC F37).</title>
        <authorList>
            <person name="Kook J.-K."/>
            <person name="Park S.-N."/>
            <person name="Lim Y.K."/>
            <person name="Roh H."/>
        </authorList>
    </citation>
    <scope>NUCLEOTIDE SEQUENCE [LARGE SCALE GENOMIC DNA]</scope>
    <source>
        <strain evidence="3">KCOM 1232 ( ChDC F37)</strain>
    </source>
</reference>